<proteinExistence type="predicted"/>
<dbReference type="AlphaFoldDB" id="A0AA39RR75"/>
<comment type="caution">
    <text evidence="2">The sequence shown here is derived from an EMBL/GenBank/DDBJ whole genome shotgun (WGS) entry which is preliminary data.</text>
</comment>
<feature type="region of interest" description="Disordered" evidence="1">
    <location>
        <begin position="66"/>
        <end position="87"/>
    </location>
</feature>
<feature type="compositionally biased region" description="Basic and acidic residues" evidence="1">
    <location>
        <begin position="28"/>
        <end position="43"/>
    </location>
</feature>
<evidence type="ECO:0000256" key="1">
    <source>
        <dbReference type="SAM" id="MobiDB-lite"/>
    </source>
</evidence>
<accession>A0AA39RR75</accession>
<dbReference type="EMBL" id="JAUESC010000385">
    <property type="protein sequence ID" value="KAK0579481.1"/>
    <property type="molecule type" value="Genomic_DNA"/>
</dbReference>
<dbReference type="Proteomes" id="UP001168877">
    <property type="component" value="Unassembled WGS sequence"/>
</dbReference>
<feature type="region of interest" description="Disordered" evidence="1">
    <location>
        <begin position="1"/>
        <end position="43"/>
    </location>
</feature>
<evidence type="ECO:0000313" key="2">
    <source>
        <dbReference type="EMBL" id="KAK0579481.1"/>
    </source>
</evidence>
<protein>
    <submittedName>
        <fullName evidence="2">Uncharacterized protein</fullName>
    </submittedName>
</protein>
<name>A0AA39RR75_ACESA</name>
<reference evidence="2" key="1">
    <citation type="journal article" date="2022" name="Plant J.">
        <title>Strategies of tolerance reflected in two North American maple genomes.</title>
        <authorList>
            <person name="McEvoy S.L."/>
            <person name="Sezen U.U."/>
            <person name="Trouern-Trend A."/>
            <person name="McMahon S.M."/>
            <person name="Schaberg P.G."/>
            <person name="Yang J."/>
            <person name="Wegrzyn J.L."/>
            <person name="Swenson N.G."/>
        </authorList>
    </citation>
    <scope>NUCLEOTIDE SEQUENCE</scope>
    <source>
        <strain evidence="2">NS2018</strain>
    </source>
</reference>
<reference evidence="2" key="2">
    <citation type="submission" date="2023-06" db="EMBL/GenBank/DDBJ databases">
        <authorList>
            <person name="Swenson N.G."/>
            <person name="Wegrzyn J.L."/>
            <person name="Mcevoy S.L."/>
        </authorList>
    </citation>
    <scope>NUCLEOTIDE SEQUENCE</scope>
    <source>
        <strain evidence="2">NS2018</strain>
        <tissue evidence="2">Leaf</tissue>
    </source>
</reference>
<keyword evidence="3" id="KW-1185">Reference proteome</keyword>
<gene>
    <name evidence="2" type="ORF">LWI29_026963</name>
</gene>
<sequence length="87" mass="9396">MAVDPSPESGVPSAEEVQAAAGDQGMEGVDKARLEEPVGGGSEEKLADLLRDYLQWDKETLSYKQGEVETVQASQTPDEGCQQLRMQ</sequence>
<evidence type="ECO:0000313" key="3">
    <source>
        <dbReference type="Proteomes" id="UP001168877"/>
    </source>
</evidence>
<organism evidence="2 3">
    <name type="scientific">Acer saccharum</name>
    <name type="common">Sugar maple</name>
    <dbReference type="NCBI Taxonomy" id="4024"/>
    <lineage>
        <taxon>Eukaryota</taxon>
        <taxon>Viridiplantae</taxon>
        <taxon>Streptophyta</taxon>
        <taxon>Embryophyta</taxon>
        <taxon>Tracheophyta</taxon>
        <taxon>Spermatophyta</taxon>
        <taxon>Magnoliopsida</taxon>
        <taxon>eudicotyledons</taxon>
        <taxon>Gunneridae</taxon>
        <taxon>Pentapetalae</taxon>
        <taxon>rosids</taxon>
        <taxon>malvids</taxon>
        <taxon>Sapindales</taxon>
        <taxon>Sapindaceae</taxon>
        <taxon>Hippocastanoideae</taxon>
        <taxon>Acereae</taxon>
        <taxon>Acer</taxon>
    </lineage>
</organism>